<accession>A0AAQ3PWB9</accession>
<evidence type="ECO:0008006" key="3">
    <source>
        <dbReference type="Google" id="ProtNLM"/>
    </source>
</evidence>
<protein>
    <recommendedName>
        <fullName evidence="3">Protein MIZU-KUSSEI 1</fullName>
    </recommendedName>
</protein>
<dbReference type="GO" id="GO:0010274">
    <property type="term" value="P:hydrotropism"/>
    <property type="evidence" value="ECO:0007669"/>
    <property type="project" value="InterPro"/>
</dbReference>
<reference evidence="1 2" key="1">
    <citation type="submission" date="2023-10" db="EMBL/GenBank/DDBJ databases">
        <title>Chromosome-scale genome assembly provides insights into flower coloration mechanisms of Canna indica.</title>
        <authorList>
            <person name="Li C."/>
        </authorList>
    </citation>
    <scope>NUCLEOTIDE SEQUENCE [LARGE SCALE GENOMIC DNA]</scope>
    <source>
        <tissue evidence="1">Flower</tissue>
    </source>
</reference>
<evidence type="ECO:0000313" key="1">
    <source>
        <dbReference type="EMBL" id="WOK91605.1"/>
    </source>
</evidence>
<dbReference type="PANTHER" id="PTHR31696">
    <property type="entry name" value="PROTEIN MIZU-KUSSEI 1"/>
    <property type="match status" value="1"/>
</dbReference>
<proteinExistence type="predicted"/>
<keyword evidence="2" id="KW-1185">Reference proteome</keyword>
<dbReference type="InterPro" id="IPR006460">
    <property type="entry name" value="MIZ1-like_pln"/>
</dbReference>
<sequence length="268" mass="29410">MATAAPTIAAAASLPVPPHCATSPESDHIQQPMLNHHRRAPPQLSLVPPTARHRQRRPTRVLRLFRSLCRTLPIFTPNIKFATSNVSPTISCAAGASPVLTDARRRNNNLVTGTIFGYRKGRVSFSIQENPRCLPSLVIELSTQTHALLRDMSAGMVRVALECDKKTERSSSVYLLDEPLWTLFCNGKKSGYGVRREATDDDLAVMETLRAVSMGAGVLPARTEAEEELAYVRAGFDHVIGSRDSETLYMTGPDDGNGPDLTIFFVRL</sequence>
<dbReference type="AlphaFoldDB" id="A0AAQ3PWB9"/>
<dbReference type="NCBIfam" id="TIGR01570">
    <property type="entry name" value="A_thal_3588"/>
    <property type="match status" value="1"/>
</dbReference>
<evidence type="ECO:0000313" key="2">
    <source>
        <dbReference type="Proteomes" id="UP001327560"/>
    </source>
</evidence>
<dbReference type="Proteomes" id="UP001327560">
    <property type="component" value="Chromosome 1"/>
</dbReference>
<organism evidence="1 2">
    <name type="scientific">Canna indica</name>
    <name type="common">Indian-shot</name>
    <dbReference type="NCBI Taxonomy" id="4628"/>
    <lineage>
        <taxon>Eukaryota</taxon>
        <taxon>Viridiplantae</taxon>
        <taxon>Streptophyta</taxon>
        <taxon>Embryophyta</taxon>
        <taxon>Tracheophyta</taxon>
        <taxon>Spermatophyta</taxon>
        <taxon>Magnoliopsida</taxon>
        <taxon>Liliopsida</taxon>
        <taxon>Zingiberales</taxon>
        <taxon>Cannaceae</taxon>
        <taxon>Canna</taxon>
    </lineage>
</organism>
<dbReference type="EMBL" id="CP136890">
    <property type="protein sequence ID" value="WOK91605.1"/>
    <property type="molecule type" value="Genomic_DNA"/>
</dbReference>
<dbReference type="PANTHER" id="PTHR31696:SF4">
    <property type="entry name" value="OS08G0171800 PROTEIN"/>
    <property type="match status" value="1"/>
</dbReference>
<gene>
    <name evidence="1" type="ORF">Cni_G00296</name>
</gene>
<name>A0AAQ3PWB9_9LILI</name>
<dbReference type="Pfam" id="PF04759">
    <property type="entry name" value="DUF617"/>
    <property type="match status" value="1"/>
</dbReference>